<keyword evidence="2" id="KW-1185">Reference proteome</keyword>
<evidence type="ECO:0000313" key="1">
    <source>
        <dbReference type="EMBL" id="CAC5415362.1"/>
    </source>
</evidence>
<sequence>MVQVLRLLKYQDGYMILYQKKHPVLLPNNWRNFVNVRDHKRKLVNYLSYQFITLSLRRFQNHECVVVTAGGFDDLNVNKAFDSLGAGDGSTVECCHLNSNHEEGDTRVWLHAKQSKSQRIIIYSPDTDQFFVGLPFIDSIYDKTIYLQLKDSCFDHQYVDMRMFSLQMSNDMCLKGLSKPVDCLQMVYIASSCDFVFFFQGYGKKTFINIFRQNVNLISSDLSICDEDNIQGLCAFFRLIL</sequence>
<name>A0A6J8E6Z4_MYTCO</name>
<dbReference type="AlphaFoldDB" id="A0A6J8E6Z4"/>
<protein>
    <submittedName>
        <fullName evidence="1">Uncharacterized protein</fullName>
    </submittedName>
</protein>
<proteinExistence type="predicted"/>
<dbReference type="Proteomes" id="UP000507470">
    <property type="component" value="Unassembled WGS sequence"/>
</dbReference>
<evidence type="ECO:0000313" key="2">
    <source>
        <dbReference type="Proteomes" id="UP000507470"/>
    </source>
</evidence>
<accession>A0A6J8E6Z4</accession>
<reference evidence="1 2" key="1">
    <citation type="submission" date="2020-06" db="EMBL/GenBank/DDBJ databases">
        <authorList>
            <person name="Li R."/>
            <person name="Bekaert M."/>
        </authorList>
    </citation>
    <scope>NUCLEOTIDE SEQUENCE [LARGE SCALE GENOMIC DNA]</scope>
    <source>
        <strain evidence="2">wild</strain>
    </source>
</reference>
<organism evidence="1 2">
    <name type="scientific">Mytilus coruscus</name>
    <name type="common">Sea mussel</name>
    <dbReference type="NCBI Taxonomy" id="42192"/>
    <lineage>
        <taxon>Eukaryota</taxon>
        <taxon>Metazoa</taxon>
        <taxon>Spiralia</taxon>
        <taxon>Lophotrochozoa</taxon>
        <taxon>Mollusca</taxon>
        <taxon>Bivalvia</taxon>
        <taxon>Autobranchia</taxon>
        <taxon>Pteriomorphia</taxon>
        <taxon>Mytilida</taxon>
        <taxon>Mytiloidea</taxon>
        <taxon>Mytilidae</taxon>
        <taxon>Mytilinae</taxon>
        <taxon>Mytilus</taxon>
    </lineage>
</organism>
<dbReference type="EMBL" id="CACVKT020008420">
    <property type="protein sequence ID" value="CAC5415362.1"/>
    <property type="molecule type" value="Genomic_DNA"/>
</dbReference>
<gene>
    <name evidence="1" type="ORF">MCOR_48061</name>
</gene>
<dbReference type="OrthoDB" id="6156806at2759"/>